<dbReference type="RefSeq" id="WP_395809059.1">
    <property type="nucleotide sequence ID" value="NZ_CP043494.1"/>
</dbReference>
<protein>
    <submittedName>
        <fullName evidence="8">Methyl-accepting chemotaxis protein</fullName>
    </submittedName>
</protein>
<dbReference type="Pfam" id="PF00672">
    <property type="entry name" value="HAMP"/>
    <property type="match status" value="1"/>
</dbReference>
<proteinExistence type="inferred from homology"/>
<dbReference type="SMART" id="SM00283">
    <property type="entry name" value="MA"/>
    <property type="match status" value="1"/>
</dbReference>
<gene>
    <name evidence="8" type="ORF">F0U60_43460</name>
</gene>
<keyword evidence="5" id="KW-1133">Transmembrane helix</keyword>
<sequence>MSPNATSNQSMGIGPKFVTVTATVSVAIAILLTVIAAQRLRTNLMDSTVSEGTSIAIGFAAAAERASADGATSLQPLMETFKGLDGVGYLYVVNSDNQVLAHTFTGEVPAPLLSANSLQPGDLSGNQRVKVQQEVETTIDDKKVNVADIAVPLAGGMRGVLHVGMKHENVGAQVQRLLLTMMVLGLLIVAVGVAGVYMLSRSIAGPLAELTEAAAHIVESGDLTRPIQVSAAGEVGQLAEYFGQMVQRLRTVTQNLQQAAEALNASTEQLNSSAAEQSQTVSRQASALQETQVTAQEIRQTSLLAAQKADSVLSVAERADELSRSGEAALEQTLTGLNDIRTQVQEIAQKILELGERTQQIGSITQTVKDLADQSNMLALNAAIEAVRSGEHGKGFGVVAREIRALADQSIESTDRVRELLDDIGNSVAMAVRITERGSQRMEAGLEQVRTYGKNLRELSVIIQDNAAAVRQIAAAVGQQNVGINQITTAVSDLSKMMDETVARIGATGEAATTLQIIADQLSSAVKVYRVQ</sequence>
<keyword evidence="5" id="KW-0472">Membrane</keyword>
<evidence type="ECO:0000256" key="2">
    <source>
        <dbReference type="ARBA" id="ARBA00029447"/>
    </source>
</evidence>
<keyword evidence="4" id="KW-0175">Coiled coil</keyword>
<feature type="transmembrane region" description="Helical" evidence="5">
    <location>
        <begin position="177"/>
        <end position="199"/>
    </location>
</feature>
<accession>A0ABY9X4A1</accession>
<evidence type="ECO:0000259" key="7">
    <source>
        <dbReference type="PROSITE" id="PS50885"/>
    </source>
</evidence>
<organism evidence="8 9">
    <name type="scientific">Archangium minus</name>
    <dbReference type="NCBI Taxonomy" id="83450"/>
    <lineage>
        <taxon>Bacteria</taxon>
        <taxon>Pseudomonadati</taxon>
        <taxon>Myxococcota</taxon>
        <taxon>Myxococcia</taxon>
        <taxon>Myxococcales</taxon>
        <taxon>Cystobacterineae</taxon>
        <taxon>Archangiaceae</taxon>
        <taxon>Archangium</taxon>
    </lineage>
</organism>
<dbReference type="EMBL" id="CP043494">
    <property type="protein sequence ID" value="WNG50233.1"/>
    <property type="molecule type" value="Genomic_DNA"/>
</dbReference>
<feature type="coiled-coil region" evidence="4">
    <location>
        <begin position="246"/>
        <end position="276"/>
    </location>
</feature>
<evidence type="ECO:0000256" key="3">
    <source>
        <dbReference type="PROSITE-ProRule" id="PRU00284"/>
    </source>
</evidence>
<evidence type="ECO:0000256" key="4">
    <source>
        <dbReference type="SAM" id="Coils"/>
    </source>
</evidence>
<evidence type="ECO:0000256" key="1">
    <source>
        <dbReference type="ARBA" id="ARBA00023224"/>
    </source>
</evidence>
<feature type="transmembrane region" description="Helical" evidence="5">
    <location>
        <begin position="17"/>
        <end position="37"/>
    </location>
</feature>
<feature type="domain" description="HAMP" evidence="7">
    <location>
        <begin position="201"/>
        <end position="254"/>
    </location>
</feature>
<dbReference type="InterPro" id="IPR003660">
    <property type="entry name" value="HAMP_dom"/>
</dbReference>
<dbReference type="Proteomes" id="UP001611383">
    <property type="component" value="Chromosome"/>
</dbReference>
<dbReference type="SMART" id="SM00304">
    <property type="entry name" value="HAMP"/>
    <property type="match status" value="1"/>
</dbReference>
<dbReference type="PANTHER" id="PTHR32089:SF112">
    <property type="entry name" value="LYSOZYME-LIKE PROTEIN-RELATED"/>
    <property type="match status" value="1"/>
</dbReference>
<dbReference type="PROSITE" id="PS50885">
    <property type="entry name" value="HAMP"/>
    <property type="match status" value="1"/>
</dbReference>
<evidence type="ECO:0000313" key="9">
    <source>
        <dbReference type="Proteomes" id="UP001611383"/>
    </source>
</evidence>
<dbReference type="CDD" id="cd06225">
    <property type="entry name" value="HAMP"/>
    <property type="match status" value="1"/>
</dbReference>
<keyword evidence="9" id="KW-1185">Reference proteome</keyword>
<keyword evidence="1 3" id="KW-0807">Transducer</keyword>
<feature type="domain" description="Methyl-accepting transducer" evidence="6">
    <location>
        <begin position="259"/>
        <end position="495"/>
    </location>
</feature>
<comment type="similarity">
    <text evidence="2">Belongs to the methyl-accepting chemotaxis (MCP) protein family.</text>
</comment>
<dbReference type="PANTHER" id="PTHR32089">
    <property type="entry name" value="METHYL-ACCEPTING CHEMOTAXIS PROTEIN MCPB"/>
    <property type="match status" value="1"/>
</dbReference>
<evidence type="ECO:0000259" key="6">
    <source>
        <dbReference type="PROSITE" id="PS50111"/>
    </source>
</evidence>
<dbReference type="SUPFAM" id="SSF58104">
    <property type="entry name" value="Methyl-accepting chemotaxis protein (MCP) signaling domain"/>
    <property type="match status" value="1"/>
</dbReference>
<reference evidence="8 9" key="1">
    <citation type="submission" date="2019-08" db="EMBL/GenBank/DDBJ databases">
        <title>Archangium and Cystobacter genomes.</title>
        <authorList>
            <person name="Chen I.-C.K."/>
            <person name="Wielgoss S."/>
        </authorList>
    </citation>
    <scope>NUCLEOTIDE SEQUENCE [LARGE SCALE GENOMIC DNA]</scope>
    <source>
        <strain evidence="8 9">Cbm 6</strain>
    </source>
</reference>
<name>A0ABY9X4A1_9BACT</name>
<dbReference type="InterPro" id="IPR004089">
    <property type="entry name" value="MCPsignal_dom"/>
</dbReference>
<evidence type="ECO:0000256" key="5">
    <source>
        <dbReference type="SAM" id="Phobius"/>
    </source>
</evidence>
<dbReference type="Gene3D" id="1.10.287.950">
    <property type="entry name" value="Methyl-accepting chemotaxis protein"/>
    <property type="match status" value="1"/>
</dbReference>
<evidence type="ECO:0000313" key="8">
    <source>
        <dbReference type="EMBL" id="WNG50233.1"/>
    </source>
</evidence>
<keyword evidence="5" id="KW-0812">Transmembrane</keyword>
<dbReference type="Pfam" id="PF00015">
    <property type="entry name" value="MCPsignal"/>
    <property type="match status" value="1"/>
</dbReference>
<dbReference type="PROSITE" id="PS50111">
    <property type="entry name" value="CHEMOTAXIS_TRANSDUC_2"/>
    <property type="match status" value="1"/>
</dbReference>
<dbReference type="Gene3D" id="6.10.340.10">
    <property type="match status" value="1"/>
</dbReference>